<comment type="caution">
    <text evidence="1">The sequence shown here is derived from an EMBL/GenBank/DDBJ whole genome shotgun (WGS) entry which is preliminary data.</text>
</comment>
<evidence type="ECO:0000313" key="2">
    <source>
        <dbReference type="Proteomes" id="UP000587524"/>
    </source>
</evidence>
<reference evidence="1 2" key="1">
    <citation type="submission" date="2020-08" db="EMBL/GenBank/DDBJ databases">
        <title>Genomic Encyclopedia of Type Strains, Phase IV (KMG-IV): sequencing the most valuable type-strain genomes for metagenomic binning, comparative biology and taxonomic classification.</title>
        <authorList>
            <person name="Goeker M."/>
        </authorList>
    </citation>
    <scope>NUCLEOTIDE SEQUENCE [LARGE SCALE GENOMIC DNA]</scope>
    <source>
        <strain evidence="1 2">DSM 17455</strain>
    </source>
</reference>
<dbReference type="Gene3D" id="3.40.30.10">
    <property type="entry name" value="Glutaredoxin"/>
    <property type="match status" value="1"/>
</dbReference>
<dbReference type="Proteomes" id="UP000587524">
    <property type="component" value="Unassembled WGS sequence"/>
</dbReference>
<keyword evidence="2" id="KW-1185">Reference proteome</keyword>
<accession>A0ABR6C0I4</accession>
<evidence type="ECO:0000313" key="1">
    <source>
        <dbReference type="EMBL" id="MBA9018276.1"/>
    </source>
</evidence>
<dbReference type="RefSeq" id="WP_210252515.1">
    <property type="nucleotide sequence ID" value="NZ_JACJHY010000001.1"/>
</dbReference>
<proteinExistence type="predicted"/>
<evidence type="ECO:0008006" key="3">
    <source>
        <dbReference type="Google" id="ProtNLM"/>
    </source>
</evidence>
<sequence length="96" mass="10629">MPADKFGFAAIQTVFEGASINTDDKPKLEQARYRLMIPFGHDVPPEGEHYPTVMQDYRTGGTPWFIIIDPAGKVVFNDFHIDADLLISAMSSPTTA</sequence>
<organism evidence="1 2">
    <name type="scientific">Aminobacter ciceronei</name>
    <dbReference type="NCBI Taxonomy" id="150723"/>
    <lineage>
        <taxon>Bacteria</taxon>
        <taxon>Pseudomonadati</taxon>
        <taxon>Pseudomonadota</taxon>
        <taxon>Alphaproteobacteria</taxon>
        <taxon>Hyphomicrobiales</taxon>
        <taxon>Phyllobacteriaceae</taxon>
        <taxon>Aminobacter</taxon>
    </lineage>
</organism>
<protein>
    <recommendedName>
        <fullName evidence="3">Alkyl hydroperoxide reductase subunit C/ Thiol specific antioxidant domain-containing protein</fullName>
    </recommendedName>
</protein>
<dbReference type="EMBL" id="JACJHZ010000001">
    <property type="protein sequence ID" value="MBA9018276.1"/>
    <property type="molecule type" value="Genomic_DNA"/>
</dbReference>
<gene>
    <name evidence="1" type="ORF">HNQ97_000261</name>
</gene>
<name>A0ABR6C0I4_9HYPH</name>